<comment type="caution">
    <text evidence="6">The sequence shown here is derived from an EMBL/GenBank/DDBJ whole genome shotgun (WGS) entry which is preliminary data.</text>
</comment>
<dbReference type="SUPFAM" id="SSF53383">
    <property type="entry name" value="PLP-dependent transferases"/>
    <property type="match status" value="1"/>
</dbReference>
<dbReference type="Gene3D" id="3.40.640.10">
    <property type="entry name" value="Type I PLP-dependent aspartate aminotransferase-like (Major domain)"/>
    <property type="match status" value="1"/>
</dbReference>
<evidence type="ECO:0000256" key="3">
    <source>
        <dbReference type="ARBA" id="ARBA00022679"/>
    </source>
</evidence>
<keyword evidence="2 6" id="KW-0032">Aminotransferase</keyword>
<keyword evidence="4" id="KW-0663">Pyridoxal phosphate</keyword>
<evidence type="ECO:0000313" key="6">
    <source>
        <dbReference type="EMBL" id="RVT57961.1"/>
    </source>
</evidence>
<keyword evidence="3 6" id="KW-0808">Transferase</keyword>
<dbReference type="GO" id="GO:0008483">
    <property type="term" value="F:transaminase activity"/>
    <property type="evidence" value="ECO:0007669"/>
    <property type="project" value="UniProtKB-KW"/>
</dbReference>
<dbReference type="AlphaFoldDB" id="A0A3S3SH83"/>
<gene>
    <name evidence="6" type="ORF">EM808_23185</name>
</gene>
<evidence type="ECO:0000256" key="2">
    <source>
        <dbReference type="ARBA" id="ARBA00022576"/>
    </source>
</evidence>
<dbReference type="EMBL" id="RZTZ01000014">
    <property type="protein sequence ID" value="RVT57961.1"/>
    <property type="molecule type" value="Genomic_DNA"/>
</dbReference>
<dbReference type="CDD" id="cd00609">
    <property type="entry name" value="AAT_like"/>
    <property type="match status" value="1"/>
</dbReference>
<name>A0A3S3SH83_9BACI</name>
<evidence type="ECO:0000259" key="5">
    <source>
        <dbReference type="Pfam" id="PF00155"/>
    </source>
</evidence>
<dbReference type="InterPro" id="IPR015424">
    <property type="entry name" value="PyrdxlP-dep_Trfase"/>
</dbReference>
<organism evidence="6 7">
    <name type="scientific">Niallia taxi</name>
    <dbReference type="NCBI Taxonomy" id="2499688"/>
    <lineage>
        <taxon>Bacteria</taxon>
        <taxon>Bacillati</taxon>
        <taxon>Bacillota</taxon>
        <taxon>Bacilli</taxon>
        <taxon>Bacillales</taxon>
        <taxon>Bacillaceae</taxon>
        <taxon>Niallia</taxon>
    </lineage>
</organism>
<dbReference type="InterPro" id="IPR015422">
    <property type="entry name" value="PyrdxlP-dep_Trfase_small"/>
</dbReference>
<sequence length="406" mass="45567">MNSMKKITFSKRFPDMPIIGSSFAGSLDHVIPLSYGFPAPESFPLDTMVTATERAMKTQGSGAMSYTGGSGISNIVNWILKRSELREVYANKDQIIVTSGSMQAIDLVARTLTDPGDEIWIEAPCFFGAIRTFNLAQVNLRSFPIDENGIIVEHVERALIEATTLQQKPLPKILYIMPNYHNPGGVNLSVDRRKKLADLAYEYNFIILEDDAYVELSFDGTYLPSIHSFGPDRVIYLSTFSKVIAPGIRLGWAIGLSEIISKMRILKTDGLTSVYVQEVAYNVLEQLDIASHINNLSTMYKTRKEAMVAAIKEHFGDEVSFVSPEGGFFLWVTFPQGVNTSAFVDDAMTAGVSYLDGRHFFLEEEGYNTMRLCFTYCNEEKIKEAIKRLAEIYYQHLRSLPMEEAN</sequence>
<dbReference type="GO" id="GO:0030170">
    <property type="term" value="F:pyridoxal phosphate binding"/>
    <property type="evidence" value="ECO:0007669"/>
    <property type="project" value="InterPro"/>
</dbReference>
<proteinExistence type="predicted"/>
<evidence type="ECO:0000256" key="4">
    <source>
        <dbReference type="ARBA" id="ARBA00022898"/>
    </source>
</evidence>
<dbReference type="Gene3D" id="3.90.1150.10">
    <property type="entry name" value="Aspartate Aminotransferase, domain 1"/>
    <property type="match status" value="1"/>
</dbReference>
<keyword evidence="7" id="KW-1185">Reference proteome</keyword>
<evidence type="ECO:0000313" key="7">
    <source>
        <dbReference type="Proteomes" id="UP000288024"/>
    </source>
</evidence>
<accession>A0A3S3SH83</accession>
<evidence type="ECO:0000256" key="1">
    <source>
        <dbReference type="ARBA" id="ARBA00001933"/>
    </source>
</evidence>
<dbReference type="Proteomes" id="UP000288024">
    <property type="component" value="Unassembled WGS sequence"/>
</dbReference>
<dbReference type="Pfam" id="PF00155">
    <property type="entry name" value="Aminotran_1_2"/>
    <property type="match status" value="1"/>
</dbReference>
<dbReference type="InterPro" id="IPR015421">
    <property type="entry name" value="PyrdxlP-dep_Trfase_major"/>
</dbReference>
<dbReference type="PANTHER" id="PTHR42790">
    <property type="entry name" value="AMINOTRANSFERASE"/>
    <property type="match status" value="1"/>
</dbReference>
<dbReference type="GO" id="GO:1901605">
    <property type="term" value="P:alpha-amino acid metabolic process"/>
    <property type="evidence" value="ECO:0007669"/>
    <property type="project" value="TreeGrafter"/>
</dbReference>
<dbReference type="InterPro" id="IPR050859">
    <property type="entry name" value="Class-I_PLP-dep_aminotransf"/>
</dbReference>
<feature type="domain" description="Aminotransferase class I/classII large" evidence="5">
    <location>
        <begin position="58"/>
        <end position="389"/>
    </location>
</feature>
<reference evidence="6 7" key="1">
    <citation type="submission" date="2019-01" db="EMBL/GenBank/DDBJ databases">
        <title>Bacillus sp. M5HDSG1-1, whole genome shotgun sequence.</title>
        <authorList>
            <person name="Tuo L."/>
        </authorList>
    </citation>
    <scope>NUCLEOTIDE SEQUENCE [LARGE SCALE GENOMIC DNA]</scope>
    <source>
        <strain evidence="6 7">M5HDSG1-1</strain>
    </source>
</reference>
<protein>
    <submittedName>
        <fullName evidence="6">PLP-dependent aminotransferase family protein</fullName>
    </submittedName>
</protein>
<comment type="cofactor">
    <cofactor evidence="1">
        <name>pyridoxal 5'-phosphate</name>
        <dbReference type="ChEBI" id="CHEBI:597326"/>
    </cofactor>
</comment>
<dbReference type="RefSeq" id="WP_127741283.1">
    <property type="nucleotide sequence ID" value="NZ_RZTZ01000014.1"/>
</dbReference>
<dbReference type="InterPro" id="IPR004839">
    <property type="entry name" value="Aminotransferase_I/II_large"/>
</dbReference>
<dbReference type="PANTHER" id="PTHR42790:SF19">
    <property type="entry name" value="KYNURENINE_ALPHA-AMINOADIPATE AMINOTRANSFERASE, MITOCHONDRIAL"/>
    <property type="match status" value="1"/>
</dbReference>